<dbReference type="Proteomes" id="UP001172102">
    <property type="component" value="Unassembled WGS sequence"/>
</dbReference>
<comment type="caution">
    <text evidence="2">The sequence shown here is derived from an EMBL/GenBank/DDBJ whole genome shotgun (WGS) entry which is preliminary data.</text>
</comment>
<feature type="signal peptide" evidence="1">
    <location>
        <begin position="1"/>
        <end position="22"/>
    </location>
</feature>
<organism evidence="2 3">
    <name type="scientific">Lasiosphaeris hirsuta</name>
    <dbReference type="NCBI Taxonomy" id="260670"/>
    <lineage>
        <taxon>Eukaryota</taxon>
        <taxon>Fungi</taxon>
        <taxon>Dikarya</taxon>
        <taxon>Ascomycota</taxon>
        <taxon>Pezizomycotina</taxon>
        <taxon>Sordariomycetes</taxon>
        <taxon>Sordariomycetidae</taxon>
        <taxon>Sordariales</taxon>
        <taxon>Lasiosphaeriaceae</taxon>
        <taxon>Lasiosphaeris</taxon>
    </lineage>
</organism>
<keyword evidence="1" id="KW-0732">Signal</keyword>
<feature type="chain" id="PRO_5041322024" evidence="1">
    <location>
        <begin position="23"/>
        <end position="277"/>
    </location>
</feature>
<evidence type="ECO:0000313" key="2">
    <source>
        <dbReference type="EMBL" id="KAK0707966.1"/>
    </source>
</evidence>
<proteinExistence type="predicted"/>
<evidence type="ECO:0000313" key="3">
    <source>
        <dbReference type="Proteomes" id="UP001172102"/>
    </source>
</evidence>
<keyword evidence="3" id="KW-1185">Reference proteome</keyword>
<reference evidence="2" key="1">
    <citation type="submission" date="2023-06" db="EMBL/GenBank/DDBJ databases">
        <title>Genome-scale phylogeny and comparative genomics of the fungal order Sordariales.</title>
        <authorList>
            <consortium name="Lawrence Berkeley National Laboratory"/>
            <person name="Hensen N."/>
            <person name="Bonometti L."/>
            <person name="Westerberg I."/>
            <person name="Brannstrom I.O."/>
            <person name="Guillou S."/>
            <person name="Cros-Aarteil S."/>
            <person name="Calhoun S."/>
            <person name="Haridas S."/>
            <person name="Kuo A."/>
            <person name="Mondo S."/>
            <person name="Pangilinan J."/>
            <person name="Riley R."/>
            <person name="Labutti K."/>
            <person name="Andreopoulos B."/>
            <person name="Lipzen A."/>
            <person name="Chen C."/>
            <person name="Yanf M."/>
            <person name="Daum C."/>
            <person name="Ng V."/>
            <person name="Clum A."/>
            <person name="Steindorff A."/>
            <person name="Ohm R."/>
            <person name="Martin F."/>
            <person name="Silar P."/>
            <person name="Natvig D."/>
            <person name="Lalanne C."/>
            <person name="Gautier V."/>
            <person name="Ament-Velasquez S.L."/>
            <person name="Kruys A."/>
            <person name="Hutchinson M.I."/>
            <person name="Powell A.J."/>
            <person name="Barry K."/>
            <person name="Miller A.N."/>
            <person name="Grigoriev I.V."/>
            <person name="Debuchy R."/>
            <person name="Gladieux P."/>
            <person name="Thoren M.H."/>
            <person name="Johannesson H."/>
        </authorList>
    </citation>
    <scope>NUCLEOTIDE SEQUENCE</scope>
    <source>
        <strain evidence="2">SMH4607-1</strain>
    </source>
</reference>
<protein>
    <submittedName>
        <fullName evidence="2">Uncharacterized protein</fullName>
    </submittedName>
</protein>
<dbReference type="EMBL" id="JAUKUA010000006">
    <property type="protein sequence ID" value="KAK0707966.1"/>
    <property type="molecule type" value="Genomic_DNA"/>
</dbReference>
<evidence type="ECO:0000256" key="1">
    <source>
        <dbReference type="SAM" id="SignalP"/>
    </source>
</evidence>
<dbReference type="AlphaFoldDB" id="A0AA40A283"/>
<gene>
    <name evidence="2" type="ORF">B0H67DRAFT_671634</name>
</gene>
<sequence length="277" mass="29259">MRSSPAAAGFLLLGMLPSLAVAKFTVPEKCHVDGVLQYFACKRSIPAECVPQLAEQATSFCSSYMSLETVTIHTSSFAPEVVTETATTVETTTATTTELTTTTSQTVETAAVVTTNLVTSTYTRSLTLIMVYFQKRSVDPSAAPSSPTSPSLALSAAPSCIDLRTVDLSRHPASKLSAACSCLSIEPETVLLQSIATKTTTTVNILSHNCCFPRVNFGADGASGNTQTVAQTDFATTTETTAETATVEETVTETQTITIDATALRTTTAWTTLTTFF</sequence>
<name>A0AA40A283_9PEZI</name>
<accession>A0AA40A283</accession>